<gene>
    <name evidence="3" type="ORF">C8P66_105185</name>
</gene>
<name>A0A2W7IMM1_9PROT</name>
<feature type="domain" description="Peptidase metallopeptidase" evidence="2">
    <location>
        <begin position="32"/>
        <end position="218"/>
    </location>
</feature>
<dbReference type="InterPro" id="IPR011049">
    <property type="entry name" value="Serralysin-like_metalloprot_C"/>
</dbReference>
<dbReference type="Gene3D" id="2.150.10.10">
    <property type="entry name" value="Serralysin-like metalloprotease, C-terminal"/>
    <property type="match status" value="1"/>
</dbReference>
<dbReference type="SMART" id="SM00235">
    <property type="entry name" value="ZnMc"/>
    <property type="match status" value="1"/>
</dbReference>
<dbReference type="GO" id="GO:0008270">
    <property type="term" value="F:zinc ion binding"/>
    <property type="evidence" value="ECO:0007669"/>
    <property type="project" value="InterPro"/>
</dbReference>
<dbReference type="SUPFAM" id="SSF51120">
    <property type="entry name" value="beta-Roll"/>
    <property type="match status" value="1"/>
</dbReference>
<dbReference type="GO" id="GO:0005509">
    <property type="term" value="F:calcium ion binding"/>
    <property type="evidence" value="ECO:0007669"/>
    <property type="project" value="InterPro"/>
</dbReference>
<dbReference type="InterPro" id="IPR006026">
    <property type="entry name" value="Peptidase_Metallo"/>
</dbReference>
<sequence>MGLPSADVVPTDAVSGILQPFTGIQRVDAVLTGLKWNTLELTYSFPSEISAWDFATPWTAYTLDTPIAATPGAFVAANAAIQAAVPVILAEQFSAVSGLRFTQASDANDLDTTIKIAQFTSGPDLSDVAFFPWLNDYRVEAVLLEDSFRGNARNPLLGNYDWSTLIHEIGHSLGLKHPHQLSAPSEGYAYIPLNLNRAPAERNSVEFTVMTYAVAIGSESSGAGISEPWGEPQSLMQDDIQALQTMYGANYAHQAGNTVYSFNPATGEMSIDGVPQGRPGGDDAPPQANRIFRTIWDGGGEDTYDLSNYAGIPDGFTDLDLSPGGWLSFSPAQTANLGGGSLASAFPIWARGNVASALLFEDDPRGLIENLRGTQGNDLIRGNAAGNLLAGNGGSDLIRGLGGNDRLDGGAGENFLDGGDGFDIALFSSLGHRGWLATIEPDGNTKLSLGERSDTLLSIEAAAFADGRLSFAADGAAALAAKLYALALGRAPEAHGLDMAIDAVAAGAQGLAASLLGSAEFAALGPLSDHQFIDRLYLNLRGEAGDATGTAYWLDELGHTGRDHLLVDFAATQEAAAEIAPLLRLGLWDADAAGTTLARAYHALLGRAPDLDGFLGWGSAIAQGGLALDRVFDAILASDEAAPRFGGTDDAVFVEHLYTTALGRAADAEGLGFWTTLLGEARIDRAGVAEMVAASQEFATLTDALIYGGGGAEAGVAFA</sequence>
<evidence type="ECO:0000256" key="1">
    <source>
        <dbReference type="ARBA" id="ARBA00009490"/>
    </source>
</evidence>
<dbReference type="InterPro" id="IPR001343">
    <property type="entry name" value="Hemolysn_Ca-bd"/>
</dbReference>
<dbReference type="AlphaFoldDB" id="A0A2W7IMM1"/>
<dbReference type="Gene3D" id="3.40.390.10">
    <property type="entry name" value="Collagenase (Catalytic Domain)"/>
    <property type="match status" value="1"/>
</dbReference>
<dbReference type="InterPro" id="IPR024079">
    <property type="entry name" value="MetalloPept_cat_dom_sf"/>
</dbReference>
<dbReference type="SUPFAM" id="SSF55486">
    <property type="entry name" value="Metalloproteases ('zincins'), catalytic domain"/>
    <property type="match status" value="1"/>
</dbReference>
<comment type="similarity">
    <text evidence="1">Belongs to the peptidase M10B family.</text>
</comment>
<reference evidence="3 4" key="1">
    <citation type="submission" date="2018-06" db="EMBL/GenBank/DDBJ databases">
        <title>Genomic Encyclopedia of Archaeal and Bacterial Type Strains, Phase II (KMG-II): from individual species to whole genera.</title>
        <authorList>
            <person name="Goeker M."/>
        </authorList>
    </citation>
    <scope>NUCLEOTIDE SEQUENCE [LARGE SCALE GENOMIC DNA]</scope>
    <source>
        <strain evidence="3 4">DSM 24525</strain>
    </source>
</reference>
<dbReference type="RefSeq" id="WP_111397302.1">
    <property type="nucleotide sequence ID" value="NZ_QKYU01000005.1"/>
</dbReference>
<evidence type="ECO:0000313" key="4">
    <source>
        <dbReference type="Proteomes" id="UP000249688"/>
    </source>
</evidence>
<evidence type="ECO:0000313" key="3">
    <source>
        <dbReference type="EMBL" id="PZW48435.1"/>
    </source>
</evidence>
<dbReference type="Gene3D" id="1.10.3130.20">
    <property type="entry name" value="Phycobilisome linker domain"/>
    <property type="match status" value="1"/>
</dbReference>
<keyword evidence="4" id="KW-1185">Reference proteome</keyword>
<dbReference type="InterPro" id="IPR038255">
    <property type="entry name" value="PBS_linker_sf"/>
</dbReference>
<dbReference type="Pfam" id="PF00353">
    <property type="entry name" value="HemolysinCabind"/>
    <property type="match status" value="1"/>
</dbReference>
<dbReference type="GO" id="GO:0008237">
    <property type="term" value="F:metallopeptidase activity"/>
    <property type="evidence" value="ECO:0007669"/>
    <property type="project" value="InterPro"/>
</dbReference>
<dbReference type="OrthoDB" id="223957at2"/>
<dbReference type="InterPro" id="IPR025282">
    <property type="entry name" value="DUF4214"/>
</dbReference>
<protein>
    <submittedName>
        <fullName evidence="3">Uncharacterized protein DUF4214</fullName>
    </submittedName>
</protein>
<proteinExistence type="inferred from homology"/>
<comment type="caution">
    <text evidence="3">The sequence shown here is derived from an EMBL/GenBank/DDBJ whole genome shotgun (WGS) entry which is preliminary data.</text>
</comment>
<dbReference type="Proteomes" id="UP000249688">
    <property type="component" value="Unassembled WGS sequence"/>
</dbReference>
<evidence type="ECO:0000259" key="2">
    <source>
        <dbReference type="SMART" id="SM00235"/>
    </source>
</evidence>
<accession>A0A2W7IMM1</accession>
<dbReference type="Pfam" id="PF13946">
    <property type="entry name" value="DUF4214"/>
    <property type="match status" value="2"/>
</dbReference>
<organism evidence="3 4">
    <name type="scientific">Humitalea rosea</name>
    <dbReference type="NCBI Taxonomy" id="990373"/>
    <lineage>
        <taxon>Bacteria</taxon>
        <taxon>Pseudomonadati</taxon>
        <taxon>Pseudomonadota</taxon>
        <taxon>Alphaproteobacteria</taxon>
        <taxon>Acetobacterales</taxon>
        <taxon>Roseomonadaceae</taxon>
        <taxon>Humitalea</taxon>
    </lineage>
</organism>
<dbReference type="GO" id="GO:0006508">
    <property type="term" value="P:proteolysis"/>
    <property type="evidence" value="ECO:0007669"/>
    <property type="project" value="InterPro"/>
</dbReference>
<dbReference type="EMBL" id="QKYU01000005">
    <property type="protein sequence ID" value="PZW48435.1"/>
    <property type="molecule type" value="Genomic_DNA"/>
</dbReference>